<feature type="compositionally biased region" description="Basic and acidic residues" evidence="1">
    <location>
        <begin position="263"/>
        <end position="274"/>
    </location>
</feature>
<evidence type="ECO:0000313" key="2">
    <source>
        <dbReference type="EMBL" id="GIQ90424.1"/>
    </source>
</evidence>
<dbReference type="EMBL" id="BDIP01006165">
    <property type="protein sequence ID" value="GIQ90424.1"/>
    <property type="molecule type" value="Genomic_DNA"/>
</dbReference>
<name>A0A9K3DAM0_9EUKA</name>
<feature type="non-terminal residue" evidence="2">
    <location>
        <position position="310"/>
    </location>
</feature>
<evidence type="ECO:0000313" key="3">
    <source>
        <dbReference type="Proteomes" id="UP000265618"/>
    </source>
</evidence>
<reference evidence="2 3" key="1">
    <citation type="journal article" date="2018" name="PLoS ONE">
        <title>The draft genome of Kipferlia bialata reveals reductive genome evolution in fornicate parasites.</title>
        <authorList>
            <person name="Tanifuji G."/>
            <person name="Takabayashi S."/>
            <person name="Kume K."/>
            <person name="Takagi M."/>
            <person name="Nakayama T."/>
            <person name="Kamikawa R."/>
            <person name="Inagaki Y."/>
            <person name="Hashimoto T."/>
        </authorList>
    </citation>
    <scope>NUCLEOTIDE SEQUENCE [LARGE SCALE GENOMIC DNA]</scope>
    <source>
        <strain evidence="2">NY0173</strain>
    </source>
</reference>
<feature type="compositionally biased region" description="Basic and acidic residues" evidence="1">
    <location>
        <begin position="182"/>
        <end position="203"/>
    </location>
</feature>
<protein>
    <submittedName>
        <fullName evidence="2">Uncharacterized protein</fullName>
    </submittedName>
</protein>
<keyword evidence="3" id="KW-1185">Reference proteome</keyword>
<accession>A0A9K3DAM0</accession>
<feature type="compositionally biased region" description="Basic and acidic residues" evidence="1">
    <location>
        <begin position="114"/>
        <end position="125"/>
    </location>
</feature>
<dbReference type="AlphaFoldDB" id="A0A9K3DAM0"/>
<feature type="non-terminal residue" evidence="2">
    <location>
        <position position="1"/>
    </location>
</feature>
<organism evidence="2 3">
    <name type="scientific">Kipferlia bialata</name>
    <dbReference type="NCBI Taxonomy" id="797122"/>
    <lineage>
        <taxon>Eukaryota</taxon>
        <taxon>Metamonada</taxon>
        <taxon>Carpediemonas-like organisms</taxon>
        <taxon>Kipferlia</taxon>
    </lineage>
</organism>
<feature type="compositionally biased region" description="Basic and acidic residues" evidence="1">
    <location>
        <begin position="8"/>
        <end position="30"/>
    </location>
</feature>
<gene>
    <name evidence="2" type="ORF">KIPB_013216</name>
</gene>
<dbReference type="Proteomes" id="UP000265618">
    <property type="component" value="Unassembled WGS sequence"/>
</dbReference>
<feature type="compositionally biased region" description="Basic and acidic residues" evidence="1">
    <location>
        <begin position="235"/>
        <end position="248"/>
    </location>
</feature>
<feature type="region of interest" description="Disordered" evidence="1">
    <location>
        <begin position="1"/>
        <end position="134"/>
    </location>
</feature>
<comment type="caution">
    <text evidence="2">The sequence shown here is derived from an EMBL/GenBank/DDBJ whole genome shotgun (WGS) entry which is preliminary data.</text>
</comment>
<evidence type="ECO:0000256" key="1">
    <source>
        <dbReference type="SAM" id="MobiDB-lite"/>
    </source>
</evidence>
<proteinExistence type="predicted"/>
<sequence>CTNSLSQRDQEIEAERERATAAEHAREQGREAAAALAHRDRDRQSASPSPTRHSTKPARPSRLSRRSTGEDTTEIPQYDSLDALGREVRGEVPMEGLDAYPVSPSTPSARRKVDRGMVGEREREAQGLQGTQGESGAADIFAMIRDPIYSEKVSTLLQPPTPLVCIPPTPISMEHSMSRQTVIRERERERERESAIRGSTTRERPRRVTSRSQPPGAAKPLYLSASQRGMSMSRAGDRERERERERSVRSRSRLSVSGLGYTQRDREIEREAEPVKMSVKGPRSAGINDRLQNMHVLSGTMYHPKPLPPG</sequence>
<feature type="region of interest" description="Disordered" evidence="1">
    <location>
        <begin position="176"/>
        <end position="289"/>
    </location>
</feature>